<keyword evidence="1" id="KW-0472">Membrane</keyword>
<keyword evidence="2" id="KW-0413">Isomerase</keyword>
<dbReference type="OrthoDB" id="4733at2759"/>
<keyword evidence="3" id="KW-1185">Reference proteome</keyword>
<gene>
    <name evidence="2" type="ORF">BWQ96_03390</name>
</gene>
<dbReference type="EMBL" id="NBIV01000032">
    <property type="protein sequence ID" value="PXF46861.1"/>
    <property type="molecule type" value="Genomic_DNA"/>
</dbReference>
<protein>
    <submittedName>
        <fullName evidence="2">Protein disulfide-isomerase LQY1, chloroplastic</fullName>
    </submittedName>
</protein>
<dbReference type="STRING" id="448386.A0A2V3IXM0"/>
<evidence type="ECO:0000313" key="2">
    <source>
        <dbReference type="EMBL" id="PXF46861.1"/>
    </source>
</evidence>
<dbReference type="GO" id="GO:0016853">
    <property type="term" value="F:isomerase activity"/>
    <property type="evidence" value="ECO:0007669"/>
    <property type="project" value="UniProtKB-KW"/>
</dbReference>
<dbReference type="AlphaFoldDB" id="A0A2V3IXM0"/>
<dbReference type="SUPFAM" id="SSF57938">
    <property type="entry name" value="DnaJ/Hsp40 cysteine-rich domain"/>
    <property type="match status" value="1"/>
</dbReference>
<dbReference type="InterPro" id="IPR036410">
    <property type="entry name" value="HSP_DnaJ_Cys-rich_dom_sf"/>
</dbReference>
<sequence>MIEQSTIAIIATMLAGMGGGIALVAWTESQGKRTELRENTQPCAECQGETTTVCNVCNGSKQDPLDDSKSCTYCDGKGRIKCFNCAGSGIQPRFLDRLSPDDFMD</sequence>
<organism evidence="2 3">
    <name type="scientific">Gracilariopsis chorda</name>
    <dbReference type="NCBI Taxonomy" id="448386"/>
    <lineage>
        <taxon>Eukaryota</taxon>
        <taxon>Rhodophyta</taxon>
        <taxon>Florideophyceae</taxon>
        <taxon>Rhodymeniophycidae</taxon>
        <taxon>Gracilariales</taxon>
        <taxon>Gracilariaceae</taxon>
        <taxon>Gracilariopsis</taxon>
    </lineage>
</organism>
<proteinExistence type="predicted"/>
<evidence type="ECO:0000256" key="1">
    <source>
        <dbReference type="SAM" id="Phobius"/>
    </source>
</evidence>
<keyword evidence="1" id="KW-0812">Transmembrane</keyword>
<feature type="transmembrane region" description="Helical" evidence="1">
    <location>
        <begin position="6"/>
        <end position="27"/>
    </location>
</feature>
<comment type="caution">
    <text evidence="2">The sequence shown here is derived from an EMBL/GenBank/DDBJ whole genome shotgun (WGS) entry which is preliminary data.</text>
</comment>
<keyword evidence="1" id="KW-1133">Transmembrane helix</keyword>
<evidence type="ECO:0000313" key="3">
    <source>
        <dbReference type="Proteomes" id="UP000247409"/>
    </source>
</evidence>
<name>A0A2V3IXM0_9FLOR</name>
<accession>A0A2V3IXM0</accession>
<dbReference type="Proteomes" id="UP000247409">
    <property type="component" value="Unassembled WGS sequence"/>
</dbReference>
<reference evidence="2 3" key="1">
    <citation type="journal article" date="2018" name="Mol. Biol. Evol.">
        <title>Analysis of the draft genome of the red seaweed Gracilariopsis chorda provides insights into genome size evolution in Rhodophyta.</title>
        <authorList>
            <person name="Lee J."/>
            <person name="Yang E.C."/>
            <person name="Graf L."/>
            <person name="Yang J.H."/>
            <person name="Qiu H."/>
            <person name="Zel Zion U."/>
            <person name="Chan C.X."/>
            <person name="Stephens T.G."/>
            <person name="Weber A.P.M."/>
            <person name="Boo G.H."/>
            <person name="Boo S.M."/>
            <person name="Kim K.M."/>
            <person name="Shin Y."/>
            <person name="Jung M."/>
            <person name="Lee S.J."/>
            <person name="Yim H.S."/>
            <person name="Lee J.H."/>
            <person name="Bhattacharya D."/>
            <person name="Yoon H.S."/>
        </authorList>
    </citation>
    <scope>NUCLEOTIDE SEQUENCE [LARGE SCALE GENOMIC DNA]</scope>
    <source>
        <strain evidence="2 3">SKKU-2015</strain>
        <tissue evidence="2">Whole body</tissue>
    </source>
</reference>